<keyword evidence="2" id="KW-0143">Chaperone</keyword>
<sequence length="467" mass="52164">MAARWLCSLFRKPFDGGKRTMDHGSQQPHTQQMPGPFTGFAGPQGPYPGQHPALLRLDEVQREIAALGPQVCSYSGLQSDREYKRLERELTRLLLEVDKVETEGRPELQQARKRAAGEVEGLLRYLEGNATHPSRLAIEELTQEVQNLLNEGVVGPFRQGQAQDAFEISEELVEAVQDVAMRLAQELLEGRVRTQTLALPLSDDTHEAVQRINQVMAQVSGARCQEVALLMGLSGRDSCAHLARVLTELLVELDALDVSSNAAVRNYRKQVVEEINGLLKHLDLEVEGEDTRRYDLAQNDSIREIEAIRGRVSVLREEVLRHGAAGQGTELQGLLTHLDQVDTGRNPCIREARRRAVLEVQALITFLDLWEALGRRNPGPDEPPPHASVWRVLASLGNLQAQVLGFDGKRADKSYMVLEELLTKQLLALDAVDPQGDQGTKTARKQAVKHAQNILNYLDMKTDEWEY</sequence>
<dbReference type="GO" id="GO:0051087">
    <property type="term" value="F:protein-folding chaperone binding"/>
    <property type="evidence" value="ECO:0007669"/>
    <property type="project" value="InterPro"/>
</dbReference>
<dbReference type="InterPro" id="IPR039773">
    <property type="entry name" value="BAG_chaperone_regulator"/>
</dbReference>
<dbReference type="PROSITE" id="PS51035">
    <property type="entry name" value="BAG"/>
    <property type="match status" value="4"/>
</dbReference>
<evidence type="ECO:0000256" key="2">
    <source>
        <dbReference type="ARBA" id="ARBA00023186"/>
    </source>
</evidence>
<dbReference type="GO" id="GO:0000774">
    <property type="term" value="F:adenyl-nucleotide exchange factor activity"/>
    <property type="evidence" value="ECO:0007669"/>
    <property type="project" value="TreeGrafter"/>
</dbReference>
<organism evidence="6 7">
    <name type="scientific">Cyprinus carpio carpio</name>
    <dbReference type="NCBI Taxonomy" id="630221"/>
    <lineage>
        <taxon>Eukaryota</taxon>
        <taxon>Metazoa</taxon>
        <taxon>Chordata</taxon>
        <taxon>Craniata</taxon>
        <taxon>Vertebrata</taxon>
        <taxon>Euteleostomi</taxon>
        <taxon>Actinopterygii</taxon>
        <taxon>Neopterygii</taxon>
        <taxon>Teleostei</taxon>
        <taxon>Ostariophysi</taxon>
        <taxon>Cypriniformes</taxon>
        <taxon>Cyprinidae</taxon>
        <taxon>Cyprininae</taxon>
        <taxon>Cyprinus</taxon>
    </lineage>
</organism>
<dbReference type="AlphaFoldDB" id="A0A9J8A0E6"/>
<dbReference type="InterPro" id="IPR003103">
    <property type="entry name" value="BAG_domain"/>
</dbReference>
<dbReference type="Proteomes" id="UP001108240">
    <property type="component" value="Unplaced"/>
</dbReference>
<keyword evidence="1" id="KW-0677">Repeat</keyword>
<feature type="domain" description="BAG" evidence="5">
    <location>
        <begin position="208"/>
        <end position="286"/>
    </location>
</feature>
<evidence type="ECO:0000256" key="4">
    <source>
        <dbReference type="ARBA" id="ARBA00042866"/>
    </source>
</evidence>
<protein>
    <recommendedName>
        <fullName evidence="3">BAG family molecular chaperone regulator 5</fullName>
    </recommendedName>
    <alternativeName>
        <fullName evidence="4">Bcl-2-associated athanogene 5</fullName>
    </alternativeName>
</protein>
<dbReference type="GO" id="GO:0050821">
    <property type="term" value="P:protein stabilization"/>
    <property type="evidence" value="ECO:0007669"/>
    <property type="project" value="TreeGrafter"/>
</dbReference>
<reference evidence="6" key="1">
    <citation type="submission" date="2025-08" db="UniProtKB">
        <authorList>
            <consortium name="Ensembl"/>
        </authorList>
    </citation>
    <scope>IDENTIFICATION</scope>
</reference>
<name>A0A9J8A0E6_CYPCA</name>
<dbReference type="GeneTree" id="ENSGT00940000158888"/>
<keyword evidence="7" id="KW-1185">Reference proteome</keyword>
<proteinExistence type="predicted"/>
<dbReference type="GO" id="GO:0090083">
    <property type="term" value="P:regulation of inclusion body assembly"/>
    <property type="evidence" value="ECO:0007669"/>
    <property type="project" value="TreeGrafter"/>
</dbReference>
<evidence type="ECO:0000313" key="6">
    <source>
        <dbReference type="Ensembl" id="ENSCCRP00000138689.1"/>
    </source>
</evidence>
<feature type="domain" description="BAG" evidence="5">
    <location>
        <begin position="329"/>
        <end position="371"/>
    </location>
</feature>
<reference evidence="6" key="2">
    <citation type="submission" date="2025-09" db="UniProtKB">
        <authorList>
            <consortium name="Ensembl"/>
        </authorList>
    </citation>
    <scope>IDENTIFICATION</scope>
</reference>
<dbReference type="GO" id="GO:0016020">
    <property type="term" value="C:membrane"/>
    <property type="evidence" value="ECO:0007669"/>
    <property type="project" value="TreeGrafter"/>
</dbReference>
<dbReference type="Pfam" id="PF02179">
    <property type="entry name" value="BAG"/>
    <property type="match status" value="4"/>
</dbReference>
<dbReference type="GO" id="GO:0005634">
    <property type="term" value="C:nucleus"/>
    <property type="evidence" value="ECO:0007669"/>
    <property type="project" value="TreeGrafter"/>
</dbReference>
<dbReference type="GO" id="GO:0031397">
    <property type="term" value="P:negative regulation of protein ubiquitination"/>
    <property type="evidence" value="ECO:0007669"/>
    <property type="project" value="TreeGrafter"/>
</dbReference>
<dbReference type="Gene3D" id="1.20.58.120">
    <property type="entry name" value="BAG domain"/>
    <property type="match status" value="4"/>
</dbReference>
<feature type="domain" description="BAG" evidence="5">
    <location>
        <begin position="53"/>
        <end position="130"/>
    </location>
</feature>
<evidence type="ECO:0000256" key="1">
    <source>
        <dbReference type="ARBA" id="ARBA00022737"/>
    </source>
</evidence>
<accession>A0A9J8A0E6</accession>
<dbReference type="GO" id="GO:0005829">
    <property type="term" value="C:cytosol"/>
    <property type="evidence" value="ECO:0007669"/>
    <property type="project" value="TreeGrafter"/>
</dbReference>
<dbReference type="InterPro" id="IPR036533">
    <property type="entry name" value="BAG_dom_sf"/>
</dbReference>
<dbReference type="Ensembl" id="ENSCCRT00000167928.1">
    <property type="protein sequence ID" value="ENSCCRP00000138689.1"/>
    <property type="gene ID" value="ENSCCRG00000020801.2"/>
</dbReference>
<feature type="domain" description="BAG" evidence="5">
    <location>
        <begin position="385"/>
        <end position="462"/>
    </location>
</feature>
<dbReference type="SUPFAM" id="SSF63491">
    <property type="entry name" value="BAG domain"/>
    <property type="match status" value="4"/>
</dbReference>
<dbReference type="SMART" id="SM00264">
    <property type="entry name" value="BAG"/>
    <property type="match status" value="4"/>
</dbReference>
<evidence type="ECO:0000313" key="7">
    <source>
        <dbReference type="Proteomes" id="UP001108240"/>
    </source>
</evidence>
<evidence type="ECO:0000256" key="3">
    <source>
        <dbReference type="ARBA" id="ARBA00041186"/>
    </source>
</evidence>
<dbReference type="PANTHER" id="PTHR12329:SF2">
    <property type="entry name" value="BAG FAMILY MOLECULAR CHAPERONE REGULATOR 5"/>
    <property type="match status" value="1"/>
</dbReference>
<evidence type="ECO:0000259" key="5">
    <source>
        <dbReference type="PROSITE" id="PS51035"/>
    </source>
</evidence>
<dbReference type="PANTHER" id="PTHR12329">
    <property type="entry name" value="BCL2-ASSOCIATED ATHANOGENE"/>
    <property type="match status" value="1"/>
</dbReference>